<sequence length="81" mass="9204">MDPRAWLKRRHSSLGVLDFTLARNRALQADVKIFEARLKRRPSYALPRRLARCLTTATMRSALMLAAPPGRLCTLCSHWAA</sequence>
<dbReference type="Proteomes" id="UP000006514">
    <property type="component" value="Unassembled WGS sequence"/>
</dbReference>
<evidence type="ECO:0000313" key="1">
    <source>
        <dbReference type="EMBL" id="EJD32385.1"/>
    </source>
</evidence>
<dbReference type="InParanoid" id="J0WKT8"/>
<name>J0WKT8_AURST</name>
<evidence type="ECO:0000313" key="2">
    <source>
        <dbReference type="Proteomes" id="UP000006514"/>
    </source>
</evidence>
<dbReference type="EMBL" id="JH689026">
    <property type="protein sequence ID" value="EJD32385.1"/>
    <property type="molecule type" value="Genomic_DNA"/>
</dbReference>
<dbReference type="AlphaFoldDB" id="J0WKT8"/>
<proteinExistence type="predicted"/>
<dbReference type="KEGG" id="adl:AURDEDRAFT_118113"/>
<gene>
    <name evidence="1" type="ORF">AURDEDRAFT_118113</name>
</gene>
<protein>
    <submittedName>
        <fullName evidence="1">Uncharacterized protein</fullName>
    </submittedName>
</protein>
<organism evidence="1 2">
    <name type="scientific">Auricularia subglabra (strain TFB-10046 / SS5)</name>
    <name type="common">White-rot fungus</name>
    <name type="synonym">Auricularia delicata (strain TFB10046)</name>
    <dbReference type="NCBI Taxonomy" id="717982"/>
    <lineage>
        <taxon>Eukaryota</taxon>
        <taxon>Fungi</taxon>
        <taxon>Dikarya</taxon>
        <taxon>Basidiomycota</taxon>
        <taxon>Agaricomycotina</taxon>
        <taxon>Agaricomycetes</taxon>
        <taxon>Auriculariales</taxon>
        <taxon>Auriculariaceae</taxon>
        <taxon>Auricularia</taxon>
    </lineage>
</organism>
<reference evidence="2" key="1">
    <citation type="journal article" date="2012" name="Science">
        <title>The Paleozoic origin of enzymatic lignin decomposition reconstructed from 31 fungal genomes.</title>
        <authorList>
            <person name="Floudas D."/>
            <person name="Binder M."/>
            <person name="Riley R."/>
            <person name="Barry K."/>
            <person name="Blanchette R.A."/>
            <person name="Henrissat B."/>
            <person name="Martinez A.T."/>
            <person name="Otillar R."/>
            <person name="Spatafora J.W."/>
            <person name="Yadav J.S."/>
            <person name="Aerts A."/>
            <person name="Benoit I."/>
            <person name="Boyd A."/>
            <person name="Carlson A."/>
            <person name="Copeland A."/>
            <person name="Coutinho P.M."/>
            <person name="de Vries R.P."/>
            <person name="Ferreira P."/>
            <person name="Findley K."/>
            <person name="Foster B."/>
            <person name="Gaskell J."/>
            <person name="Glotzer D."/>
            <person name="Gorecki P."/>
            <person name="Heitman J."/>
            <person name="Hesse C."/>
            <person name="Hori C."/>
            <person name="Igarashi K."/>
            <person name="Jurgens J.A."/>
            <person name="Kallen N."/>
            <person name="Kersten P."/>
            <person name="Kohler A."/>
            <person name="Kuees U."/>
            <person name="Kumar T.K.A."/>
            <person name="Kuo A."/>
            <person name="LaButti K."/>
            <person name="Larrondo L.F."/>
            <person name="Lindquist E."/>
            <person name="Ling A."/>
            <person name="Lombard V."/>
            <person name="Lucas S."/>
            <person name="Lundell T."/>
            <person name="Martin R."/>
            <person name="McLaughlin D.J."/>
            <person name="Morgenstern I."/>
            <person name="Morin E."/>
            <person name="Murat C."/>
            <person name="Nagy L.G."/>
            <person name="Nolan M."/>
            <person name="Ohm R.A."/>
            <person name="Patyshakuliyeva A."/>
            <person name="Rokas A."/>
            <person name="Ruiz-Duenas F.J."/>
            <person name="Sabat G."/>
            <person name="Salamov A."/>
            <person name="Samejima M."/>
            <person name="Schmutz J."/>
            <person name="Slot J.C."/>
            <person name="St John F."/>
            <person name="Stenlid J."/>
            <person name="Sun H."/>
            <person name="Sun S."/>
            <person name="Syed K."/>
            <person name="Tsang A."/>
            <person name="Wiebenga A."/>
            <person name="Young D."/>
            <person name="Pisabarro A."/>
            <person name="Eastwood D.C."/>
            <person name="Martin F."/>
            <person name="Cullen D."/>
            <person name="Grigoriev I.V."/>
            <person name="Hibbett D.S."/>
        </authorList>
    </citation>
    <scope>NUCLEOTIDE SEQUENCE [LARGE SCALE GENOMIC DNA]</scope>
    <source>
        <strain evidence="2">TFB10046</strain>
    </source>
</reference>
<accession>J0WKT8</accession>
<keyword evidence="2" id="KW-1185">Reference proteome</keyword>